<evidence type="ECO:0000313" key="1">
    <source>
        <dbReference type="EMBL" id="CAG7733600.1"/>
    </source>
</evidence>
<gene>
    <name evidence="1" type="ORF">AFUS01_LOCUS22032</name>
</gene>
<evidence type="ECO:0000313" key="2">
    <source>
        <dbReference type="Proteomes" id="UP000708208"/>
    </source>
</evidence>
<comment type="caution">
    <text evidence="1">The sequence shown here is derived from an EMBL/GenBank/DDBJ whole genome shotgun (WGS) entry which is preliminary data.</text>
</comment>
<keyword evidence="2" id="KW-1185">Reference proteome</keyword>
<accession>A0A8J2KWD2</accession>
<name>A0A8J2KWD2_9HEXA</name>
<protein>
    <submittedName>
        <fullName evidence="1">Uncharacterized protein</fullName>
    </submittedName>
</protein>
<proteinExistence type="predicted"/>
<sequence length="136" mass="16023">MGPTVENKPGIFRISQPWLIDLEKSYELAFAHQFGFLNFEQNRRLIDTFGYASALNSTIQEMLVNPRARLYQFANHWGEIEEYHFLRKIPKFEYKGTQKINLSQKFLLKSRIHEMVKNPMVRLFTGENLTGDSHTI</sequence>
<dbReference type="EMBL" id="CAJVCH010251934">
    <property type="protein sequence ID" value="CAG7733600.1"/>
    <property type="molecule type" value="Genomic_DNA"/>
</dbReference>
<dbReference type="Proteomes" id="UP000708208">
    <property type="component" value="Unassembled WGS sequence"/>
</dbReference>
<organism evidence="1 2">
    <name type="scientific">Allacma fusca</name>
    <dbReference type="NCBI Taxonomy" id="39272"/>
    <lineage>
        <taxon>Eukaryota</taxon>
        <taxon>Metazoa</taxon>
        <taxon>Ecdysozoa</taxon>
        <taxon>Arthropoda</taxon>
        <taxon>Hexapoda</taxon>
        <taxon>Collembola</taxon>
        <taxon>Symphypleona</taxon>
        <taxon>Sminthuridae</taxon>
        <taxon>Allacma</taxon>
    </lineage>
</organism>
<reference evidence="1" key="1">
    <citation type="submission" date="2021-06" db="EMBL/GenBank/DDBJ databases">
        <authorList>
            <person name="Hodson N. C."/>
            <person name="Mongue J. A."/>
            <person name="Jaron S. K."/>
        </authorList>
    </citation>
    <scope>NUCLEOTIDE SEQUENCE</scope>
</reference>
<dbReference type="AlphaFoldDB" id="A0A8J2KWD2"/>